<dbReference type="Proteomes" id="UP001373714">
    <property type="component" value="Unassembled WGS sequence"/>
</dbReference>
<feature type="region of interest" description="Disordered" evidence="1">
    <location>
        <begin position="1"/>
        <end position="21"/>
    </location>
</feature>
<evidence type="ECO:0000256" key="1">
    <source>
        <dbReference type="SAM" id="MobiDB-lite"/>
    </source>
</evidence>
<comment type="caution">
    <text evidence="2">The sequence shown here is derived from an EMBL/GenBank/DDBJ whole genome shotgun (WGS) entry which is preliminary data.</text>
</comment>
<feature type="compositionally biased region" description="Acidic residues" evidence="1">
    <location>
        <begin position="83"/>
        <end position="94"/>
    </location>
</feature>
<evidence type="ECO:0000313" key="3">
    <source>
        <dbReference type="Proteomes" id="UP001373714"/>
    </source>
</evidence>
<dbReference type="AlphaFoldDB" id="A0AAV9VJM6"/>
<feature type="region of interest" description="Disordered" evidence="1">
    <location>
        <begin position="79"/>
        <end position="100"/>
    </location>
</feature>
<reference evidence="2 3" key="1">
    <citation type="submission" date="2019-10" db="EMBL/GenBank/DDBJ databases">
        <authorList>
            <person name="Palmer J.M."/>
        </authorList>
    </citation>
    <scope>NUCLEOTIDE SEQUENCE [LARGE SCALE GENOMIC DNA]</scope>
    <source>
        <strain evidence="2 3">TWF730</strain>
    </source>
</reference>
<gene>
    <name evidence="2" type="ORF">TWF730_005864</name>
</gene>
<evidence type="ECO:0008006" key="4">
    <source>
        <dbReference type="Google" id="ProtNLM"/>
    </source>
</evidence>
<keyword evidence="3" id="KW-1185">Reference proteome</keyword>
<protein>
    <recommendedName>
        <fullName evidence="4">F-box domain-containing protein</fullName>
    </recommendedName>
</protein>
<evidence type="ECO:0000313" key="2">
    <source>
        <dbReference type="EMBL" id="KAK6362167.1"/>
    </source>
</evidence>
<proteinExistence type="predicted"/>
<name>A0AAV9VJM6_9PEZI</name>
<sequence>MDSSTALPGQPCQGSASLLSSSVTLDQGDQGLSTTRKMQQCIIQAGAETIFNIEGLLQRVKIANSSLMQQVHSIQTNMPNLEDVGEEGEGEGENPESSSENGVFLPFTFSNPEPHFDPDLEIFDLLLFDIPASETLVPLLKDYKKTMEFIRRLLPGVYKECPEGPQARDLSRRSRLIDGWVDMEQDSGNGWLSRLLTQAGMKGFKFWNRLFESKDPRTLDPVSPSSRNLMSLPVEILSKILDQEILSNMDRMRFGATCARGMSIALPVTYKYAMVRYPIVARPLNETLKIVGHMVRELVIHVPDKVDPVREEEKFIDPYEIFNSMNGLTALTIYFDAQVSPVEVAALLRYFLSTKDRLSHLTLDICELRHPMAAYESRTVYHATKAIDMLKAANAFRSGARLTELSICIKRSSMDSSVSTIQQVFTGHCGNLDSIRVIPYLRRGQIISLKPFGSRRLEHIQWVVREGMDTSIYTPALEAAMNPRTVAFGRIFTYADAEFVVNKMRGVNDPDPDLDTEFPFPNMLMLWFECVHQVPPEQSFVQRPDLRQAFLQHAEEIFRTAPKLMLIAGVERLGDSIFELRVFRNPNGSGKMITSGL</sequence>
<dbReference type="EMBL" id="JAVHNS010000002">
    <property type="protein sequence ID" value="KAK6362167.1"/>
    <property type="molecule type" value="Genomic_DNA"/>
</dbReference>
<organism evidence="2 3">
    <name type="scientific">Orbilia blumenaviensis</name>
    <dbReference type="NCBI Taxonomy" id="1796055"/>
    <lineage>
        <taxon>Eukaryota</taxon>
        <taxon>Fungi</taxon>
        <taxon>Dikarya</taxon>
        <taxon>Ascomycota</taxon>
        <taxon>Pezizomycotina</taxon>
        <taxon>Orbiliomycetes</taxon>
        <taxon>Orbiliales</taxon>
        <taxon>Orbiliaceae</taxon>
        <taxon>Orbilia</taxon>
    </lineage>
</organism>
<accession>A0AAV9VJM6</accession>